<dbReference type="Pfam" id="PF00067">
    <property type="entry name" value="p450"/>
    <property type="match status" value="1"/>
</dbReference>
<dbReference type="InterPro" id="IPR017972">
    <property type="entry name" value="Cyt_P450_CS"/>
</dbReference>
<proteinExistence type="predicted"/>
<organism evidence="14 15">
    <name type="scientific">Coptis chinensis</name>
    <dbReference type="NCBI Taxonomy" id="261450"/>
    <lineage>
        <taxon>Eukaryota</taxon>
        <taxon>Viridiplantae</taxon>
        <taxon>Streptophyta</taxon>
        <taxon>Embryophyta</taxon>
        <taxon>Tracheophyta</taxon>
        <taxon>Spermatophyta</taxon>
        <taxon>Magnoliopsida</taxon>
        <taxon>Ranunculales</taxon>
        <taxon>Ranunculaceae</taxon>
        <taxon>Coptidoideae</taxon>
        <taxon>Coptis</taxon>
    </lineage>
</organism>
<keyword evidence="9 12" id="KW-0472">Membrane</keyword>
<dbReference type="GO" id="GO:0005506">
    <property type="term" value="F:iron ion binding"/>
    <property type="evidence" value="ECO:0007669"/>
    <property type="project" value="InterPro"/>
</dbReference>
<dbReference type="GO" id="GO:0044550">
    <property type="term" value="P:secondary metabolite biosynthetic process"/>
    <property type="evidence" value="ECO:0007669"/>
    <property type="project" value="UniProtKB-ARBA"/>
</dbReference>
<dbReference type="PRINTS" id="PR00463">
    <property type="entry name" value="EP450I"/>
</dbReference>
<dbReference type="PRINTS" id="PR00385">
    <property type="entry name" value="P450"/>
</dbReference>
<evidence type="ECO:0000259" key="13">
    <source>
        <dbReference type="Pfam" id="PF13456"/>
    </source>
</evidence>
<dbReference type="InterPro" id="IPR002156">
    <property type="entry name" value="RNaseH_domain"/>
</dbReference>
<dbReference type="GO" id="GO:0003676">
    <property type="term" value="F:nucleic acid binding"/>
    <property type="evidence" value="ECO:0007669"/>
    <property type="project" value="InterPro"/>
</dbReference>
<dbReference type="PROSITE" id="PS00086">
    <property type="entry name" value="CYTOCHROME_P450"/>
    <property type="match status" value="1"/>
</dbReference>
<comment type="subcellular location">
    <subcellularLocation>
        <location evidence="2">Membrane</location>
    </subcellularLocation>
</comment>
<gene>
    <name evidence="14" type="ORF">IFM89_011879</name>
</gene>
<evidence type="ECO:0000256" key="1">
    <source>
        <dbReference type="ARBA" id="ARBA00001971"/>
    </source>
</evidence>
<dbReference type="PANTHER" id="PTHR47947">
    <property type="entry name" value="CYTOCHROME P450 82C3-RELATED"/>
    <property type="match status" value="1"/>
</dbReference>
<dbReference type="PANTHER" id="PTHR47947:SF26">
    <property type="entry name" value="CYTOCHROME P450"/>
    <property type="match status" value="1"/>
</dbReference>
<feature type="compositionally biased region" description="Polar residues" evidence="11">
    <location>
        <begin position="571"/>
        <end position="592"/>
    </location>
</feature>
<evidence type="ECO:0000256" key="11">
    <source>
        <dbReference type="SAM" id="MobiDB-lite"/>
    </source>
</evidence>
<dbReference type="GO" id="GO:0016020">
    <property type="term" value="C:membrane"/>
    <property type="evidence" value="ECO:0007669"/>
    <property type="project" value="UniProtKB-SubCell"/>
</dbReference>
<dbReference type="EMBL" id="JADFTS010000004">
    <property type="protein sequence ID" value="KAF9608841.1"/>
    <property type="molecule type" value="Genomic_DNA"/>
</dbReference>
<dbReference type="InterPro" id="IPR002401">
    <property type="entry name" value="Cyt_P450_E_grp-I"/>
</dbReference>
<dbReference type="AlphaFoldDB" id="A0A835I1M5"/>
<evidence type="ECO:0000256" key="5">
    <source>
        <dbReference type="ARBA" id="ARBA00022723"/>
    </source>
</evidence>
<comment type="cofactor">
    <cofactor evidence="1 10">
        <name>heme</name>
        <dbReference type="ChEBI" id="CHEBI:30413"/>
    </cofactor>
</comment>
<dbReference type="SUPFAM" id="SSF48264">
    <property type="entry name" value="Cytochrome P450"/>
    <property type="match status" value="1"/>
</dbReference>
<feature type="compositionally biased region" description="Basic and acidic residues" evidence="11">
    <location>
        <begin position="533"/>
        <end position="542"/>
    </location>
</feature>
<dbReference type="CDD" id="cd20654">
    <property type="entry name" value="CYP82"/>
    <property type="match status" value="1"/>
</dbReference>
<dbReference type="Gene3D" id="1.10.630.10">
    <property type="entry name" value="Cytochrome P450"/>
    <property type="match status" value="1"/>
</dbReference>
<accession>A0A835I1M5</accession>
<dbReference type="GO" id="GO:0020037">
    <property type="term" value="F:heme binding"/>
    <property type="evidence" value="ECO:0007669"/>
    <property type="project" value="InterPro"/>
</dbReference>
<feature type="binding site" description="axial binding residue" evidence="10">
    <location>
        <position position="463"/>
    </location>
    <ligand>
        <name>heme</name>
        <dbReference type="ChEBI" id="CHEBI:30413"/>
    </ligand>
    <ligandPart>
        <name>Fe</name>
        <dbReference type="ChEBI" id="CHEBI:18248"/>
    </ligandPart>
</feature>
<dbReference type="GO" id="GO:0016705">
    <property type="term" value="F:oxidoreductase activity, acting on paired donors, with incorporation or reduction of molecular oxygen"/>
    <property type="evidence" value="ECO:0007669"/>
    <property type="project" value="InterPro"/>
</dbReference>
<evidence type="ECO:0000256" key="9">
    <source>
        <dbReference type="ARBA" id="ARBA00023136"/>
    </source>
</evidence>
<evidence type="ECO:0000256" key="2">
    <source>
        <dbReference type="ARBA" id="ARBA00004370"/>
    </source>
</evidence>
<evidence type="ECO:0000256" key="8">
    <source>
        <dbReference type="ARBA" id="ARBA00023004"/>
    </source>
</evidence>
<keyword evidence="3 10" id="KW-0349">Heme</keyword>
<keyword evidence="4 12" id="KW-0812">Transmembrane</keyword>
<reference evidence="14 15" key="1">
    <citation type="submission" date="2020-10" db="EMBL/GenBank/DDBJ databases">
        <title>The Coptis chinensis genome and diversification of protoberbering-type alkaloids.</title>
        <authorList>
            <person name="Wang B."/>
            <person name="Shu S."/>
            <person name="Song C."/>
            <person name="Liu Y."/>
        </authorList>
    </citation>
    <scope>NUCLEOTIDE SEQUENCE [LARGE SCALE GENOMIC DNA]</scope>
    <source>
        <strain evidence="14">HL-2020</strain>
        <tissue evidence="14">Leaf</tissue>
    </source>
</reference>
<evidence type="ECO:0000256" key="10">
    <source>
        <dbReference type="PIRSR" id="PIRSR602401-1"/>
    </source>
</evidence>
<keyword evidence="6 12" id="KW-1133">Transmembrane helix</keyword>
<dbReference type="GO" id="GO:0004497">
    <property type="term" value="F:monooxygenase activity"/>
    <property type="evidence" value="ECO:0007669"/>
    <property type="project" value="InterPro"/>
</dbReference>
<sequence>MDSIQKYLAIFLGTVFAIFVLLYSIPWKRKLKAKKTEAPEPVGAWPFIGHLPMLFEPRIPHIVLGALADKYGPAFTIRLGVHKALVVSSWEVAKECFTTNDKVLATRPSSVAAKIMGYNYALFAFGPYGSYWREARKIAVLELLSNQRLQSLRHVRISEVSTSIKELYQLWQVNCDKANGAVLVEMKQWLSDLTLNVVVRMVARKRYFGAGAKVDDDEGRRFQKGLKDFFHLIGLFVLSDVLPFLRWIDFQGHEKAMKTTAKELDTVLGKWLEEHRQDKFIGGTKPEPDFMDVMLSILEDKKLFGYEADEVNKAMCLAMILGGADTTVVTITWTLSLLLNNPHSLKKAQDEIDTNVGKDRLVEESDIDKLVYLQAIVKETLRLYPASPLPAQHQAIEDCTVAGYHVPAGTRIITNVWKIQQDMRLWSNPCDFHPERFLTTQAKVDLRGQHFEFIPFGSGRRMCPGISFGLQVVHLTLARMLQSFDVKTPLDASVDMTESAGLTNLKATPLEVLITPRLSPKREEVEEDTTPNAEKENAEDNNHLQNPQLVARGGTVQRSPNKSRANVICGEQQQRSTTAATQEKRATSSYSRRQQHKALEVVCQEERNQFTALVDSEEDLEDDISDKDKDLFSDHEVESTQDEAIISGMGGVFRDSDGRVLLMYNGGSKKRSILYLEILGIEVGLRTAVRMGFQQLHVNSDSERAGKQ</sequence>
<evidence type="ECO:0000256" key="3">
    <source>
        <dbReference type="ARBA" id="ARBA00022617"/>
    </source>
</evidence>
<keyword evidence="5 10" id="KW-0479">Metal-binding</keyword>
<name>A0A835I1M5_9MAGN</name>
<keyword evidence="15" id="KW-1185">Reference proteome</keyword>
<dbReference type="Proteomes" id="UP000631114">
    <property type="component" value="Unassembled WGS sequence"/>
</dbReference>
<keyword evidence="8 10" id="KW-0408">Iron</keyword>
<dbReference type="FunFam" id="1.10.630.10:FF:000026">
    <property type="entry name" value="Cytochrome P450 82C4"/>
    <property type="match status" value="1"/>
</dbReference>
<evidence type="ECO:0000256" key="12">
    <source>
        <dbReference type="SAM" id="Phobius"/>
    </source>
</evidence>
<dbReference type="InterPro" id="IPR001128">
    <property type="entry name" value="Cyt_P450"/>
</dbReference>
<feature type="transmembrane region" description="Helical" evidence="12">
    <location>
        <begin position="6"/>
        <end position="25"/>
    </location>
</feature>
<dbReference type="GO" id="GO:0004523">
    <property type="term" value="F:RNA-DNA hybrid ribonuclease activity"/>
    <property type="evidence" value="ECO:0007669"/>
    <property type="project" value="InterPro"/>
</dbReference>
<evidence type="ECO:0000256" key="6">
    <source>
        <dbReference type="ARBA" id="ARBA00022989"/>
    </source>
</evidence>
<dbReference type="Pfam" id="PF13456">
    <property type="entry name" value="RVT_3"/>
    <property type="match status" value="1"/>
</dbReference>
<dbReference type="InterPro" id="IPR050651">
    <property type="entry name" value="Plant_Cytochrome_P450_Monoox"/>
</dbReference>
<protein>
    <recommendedName>
        <fullName evidence="13">RNase H type-1 domain-containing protein</fullName>
    </recommendedName>
</protein>
<keyword evidence="7" id="KW-0560">Oxidoreductase</keyword>
<comment type="caution">
    <text evidence="14">The sequence shown here is derived from an EMBL/GenBank/DDBJ whole genome shotgun (WGS) entry which is preliminary data.</text>
</comment>
<dbReference type="OrthoDB" id="2789670at2759"/>
<evidence type="ECO:0000313" key="15">
    <source>
        <dbReference type="Proteomes" id="UP000631114"/>
    </source>
</evidence>
<evidence type="ECO:0000256" key="7">
    <source>
        <dbReference type="ARBA" id="ARBA00023002"/>
    </source>
</evidence>
<feature type="region of interest" description="Disordered" evidence="11">
    <location>
        <begin position="516"/>
        <end position="593"/>
    </location>
</feature>
<dbReference type="InterPro" id="IPR036396">
    <property type="entry name" value="Cyt_P450_sf"/>
</dbReference>
<feature type="domain" description="RNase H type-1" evidence="13">
    <location>
        <begin position="644"/>
        <end position="704"/>
    </location>
</feature>
<evidence type="ECO:0000256" key="4">
    <source>
        <dbReference type="ARBA" id="ARBA00022692"/>
    </source>
</evidence>
<evidence type="ECO:0000313" key="14">
    <source>
        <dbReference type="EMBL" id="KAF9608841.1"/>
    </source>
</evidence>